<dbReference type="RefSeq" id="WP_246117581.1">
    <property type="nucleotide sequence ID" value="NZ_BJWG01000017.1"/>
</dbReference>
<evidence type="ECO:0000313" key="17">
    <source>
        <dbReference type="Proteomes" id="UP000321720"/>
    </source>
</evidence>
<evidence type="ECO:0000256" key="12">
    <source>
        <dbReference type="RuleBase" id="RU361134"/>
    </source>
</evidence>
<dbReference type="GO" id="GO:0005975">
    <property type="term" value="P:carbohydrate metabolic process"/>
    <property type="evidence" value="ECO:0007669"/>
    <property type="project" value="InterPro"/>
</dbReference>
<feature type="signal peptide" evidence="14">
    <location>
        <begin position="1"/>
        <end position="46"/>
    </location>
</feature>
<evidence type="ECO:0000256" key="13">
    <source>
        <dbReference type="SAM" id="MobiDB-lite"/>
    </source>
</evidence>
<proteinExistence type="inferred from homology"/>
<dbReference type="GO" id="GO:0046872">
    <property type="term" value="F:metal ion binding"/>
    <property type="evidence" value="ECO:0007669"/>
    <property type="project" value="UniProtKB-KW"/>
</dbReference>
<dbReference type="InterPro" id="IPR006048">
    <property type="entry name" value="A-amylase/branching_C"/>
</dbReference>
<evidence type="ECO:0000259" key="15">
    <source>
        <dbReference type="PROSITE" id="PS51166"/>
    </source>
</evidence>
<evidence type="ECO:0000256" key="10">
    <source>
        <dbReference type="ARBA" id="ARBA00023295"/>
    </source>
</evidence>
<keyword evidence="17" id="KW-1185">Reference proteome</keyword>
<dbReference type="Gene3D" id="2.60.40.1180">
    <property type="entry name" value="Golgi alpha-mannosidase II"/>
    <property type="match status" value="1"/>
</dbReference>
<dbReference type="AlphaFoldDB" id="A0A511JEH6"/>
<evidence type="ECO:0000256" key="1">
    <source>
        <dbReference type="ARBA" id="ARBA00000548"/>
    </source>
</evidence>
<dbReference type="InterPro" id="IPR031319">
    <property type="entry name" value="A-amylase_C"/>
</dbReference>
<keyword evidence="8" id="KW-0106">Calcium</keyword>
<evidence type="ECO:0000256" key="8">
    <source>
        <dbReference type="ARBA" id="ARBA00022837"/>
    </source>
</evidence>
<comment type="cofactor">
    <cofactor evidence="2">
        <name>Ca(2+)</name>
        <dbReference type="ChEBI" id="CHEBI:29108"/>
    </cofactor>
</comment>
<evidence type="ECO:0000313" key="16">
    <source>
        <dbReference type="EMBL" id="GEL96326.1"/>
    </source>
</evidence>
<comment type="caution">
    <text evidence="16">The sequence shown here is derived from an EMBL/GenBank/DDBJ whole genome shotgun (WGS) entry which is preliminary data.</text>
</comment>
<dbReference type="InterPro" id="IPR013780">
    <property type="entry name" value="Glyco_hydro_b"/>
</dbReference>
<dbReference type="InterPro" id="IPR013783">
    <property type="entry name" value="Ig-like_fold"/>
</dbReference>
<keyword evidence="7 12" id="KW-0378">Hydrolase</keyword>
<evidence type="ECO:0000256" key="6">
    <source>
        <dbReference type="ARBA" id="ARBA00022723"/>
    </source>
</evidence>
<dbReference type="SUPFAM" id="SSF49452">
    <property type="entry name" value="Starch-binding domain-like"/>
    <property type="match status" value="1"/>
</dbReference>
<dbReference type="InterPro" id="IPR017853">
    <property type="entry name" value="GH"/>
</dbReference>
<dbReference type="CDD" id="cd05808">
    <property type="entry name" value="CBM20_alpha_amylase"/>
    <property type="match status" value="1"/>
</dbReference>
<dbReference type="Proteomes" id="UP000321720">
    <property type="component" value="Unassembled WGS sequence"/>
</dbReference>
<dbReference type="InterPro" id="IPR013784">
    <property type="entry name" value="Carb-bd-like_fold"/>
</dbReference>
<dbReference type="InterPro" id="IPR006047">
    <property type="entry name" value="GH13_cat_dom"/>
</dbReference>
<name>A0A511JEH6_9CELL</name>
<sequence>MRTTPQPPPTSGTRRRGALAAMLGATLALGAGLAAASLGHAAPAAAAPSGDRNVGVNLFQWTWTSIASECTDHLGPDGYAWVQTSPPQEHPVLAGQWWTSYQPVSYKIESKLGTRAQYKAMIDTCRAAGVQVIADVVINHMSGQTGGTGWAGTVFSTETYPGPAGGYGPQDFHSCRTDISNYGDRDQVQNCRLVGLQDLNTGSEYVRQEIADYLNDLISLGVRGFRVDAAKHISATDLAAIKAKVSDQSVYIVQEVIGASGEPVQPSEYLGIGDSHEFNYARNLKSVFNGGNLTSLQGLSGASWLLPSDKAGVFVDNHDTERNGETLNYKYGSTYRLANVFMLAYPYGWPTVYSGYEFSDNNAGAPQQSNGKVNDAVCASGAFTCAHRWNETAHMVGFRNAVAGTSVTSWWDNGYDQIAFARGDKGYVAINRTGNALTRTFTTKLPAGQYCDVIGGSAGSSCTGTTVTVDGSGNATFTVPANGAVALHVGARPGTTSSPSPSTSTPTGQDLTVYYATTKGWSAYRIHYRVGTGAWTTVPGELMSAACTGWVQRTVDSNGATVTAAFTDGNGSWDNNGSRDYTLSGSVAAVSGGVVTTSDPCGTTSTPTTSPSATPSPTSSPTASTAAVSFGVTATTSWGQNLFVVGDAAALGGWDTSKAVALSSATYPVWRASVTLPAGTAVQYKYVRKDASGAVTWESGSNRTVTVPATGTLTLTDTWRG</sequence>
<dbReference type="InterPro" id="IPR005085">
    <property type="entry name" value="CBM25"/>
</dbReference>
<dbReference type="Gene3D" id="2.60.40.10">
    <property type="entry name" value="Immunoglobulins"/>
    <property type="match status" value="2"/>
</dbReference>
<feature type="domain" description="CBM20" evidence="15">
    <location>
        <begin position="620"/>
        <end position="721"/>
    </location>
</feature>
<dbReference type="SUPFAM" id="SSF51011">
    <property type="entry name" value="Glycosyl hydrolase domain"/>
    <property type="match status" value="1"/>
</dbReference>
<dbReference type="GO" id="GO:2001070">
    <property type="term" value="F:starch binding"/>
    <property type="evidence" value="ECO:0007669"/>
    <property type="project" value="InterPro"/>
</dbReference>
<dbReference type="SMART" id="SM01066">
    <property type="entry name" value="CBM_25"/>
    <property type="match status" value="1"/>
</dbReference>
<dbReference type="PROSITE" id="PS51318">
    <property type="entry name" value="TAT"/>
    <property type="match status" value="1"/>
</dbReference>
<dbReference type="GO" id="GO:0004556">
    <property type="term" value="F:alpha-amylase activity"/>
    <property type="evidence" value="ECO:0007669"/>
    <property type="project" value="UniProtKB-UniRule"/>
</dbReference>
<evidence type="ECO:0000256" key="11">
    <source>
        <dbReference type="RuleBase" id="RU003615"/>
    </source>
</evidence>
<dbReference type="SUPFAM" id="SSF51445">
    <property type="entry name" value="(Trans)glycosidases"/>
    <property type="match status" value="1"/>
</dbReference>
<dbReference type="InterPro" id="IPR006311">
    <property type="entry name" value="TAT_signal"/>
</dbReference>
<dbReference type="SMART" id="SM00642">
    <property type="entry name" value="Aamy"/>
    <property type="match status" value="1"/>
</dbReference>
<evidence type="ECO:0000256" key="4">
    <source>
        <dbReference type="ARBA" id="ARBA00012595"/>
    </source>
</evidence>
<reference evidence="16 17" key="1">
    <citation type="submission" date="2019-07" db="EMBL/GenBank/DDBJ databases">
        <title>Whole genome shotgun sequence of Cellulomonas composti NBRC 100758.</title>
        <authorList>
            <person name="Hosoyama A."/>
            <person name="Uohara A."/>
            <person name="Ohji S."/>
            <person name="Ichikawa N."/>
        </authorList>
    </citation>
    <scope>NUCLEOTIDE SEQUENCE [LARGE SCALE GENOMIC DNA]</scope>
    <source>
        <strain evidence="16 17">NBRC 100758</strain>
    </source>
</reference>
<evidence type="ECO:0000256" key="14">
    <source>
        <dbReference type="SAM" id="SignalP"/>
    </source>
</evidence>
<evidence type="ECO:0000256" key="5">
    <source>
        <dbReference type="ARBA" id="ARBA00017303"/>
    </source>
</evidence>
<comment type="catalytic activity">
    <reaction evidence="1 12">
        <text>Endohydrolysis of (1-&gt;4)-alpha-D-glucosidic linkages in polysaccharides containing three or more (1-&gt;4)-alpha-linked D-glucose units.</text>
        <dbReference type="EC" id="3.2.1.1"/>
    </reaction>
</comment>
<keyword evidence="9 12" id="KW-0119">Carbohydrate metabolism</keyword>
<dbReference type="PANTHER" id="PTHR43447">
    <property type="entry name" value="ALPHA-AMYLASE"/>
    <property type="match status" value="1"/>
</dbReference>
<evidence type="ECO:0000256" key="9">
    <source>
        <dbReference type="ARBA" id="ARBA00023277"/>
    </source>
</evidence>
<keyword evidence="10 12" id="KW-0326">Glycosidase</keyword>
<evidence type="ECO:0000256" key="3">
    <source>
        <dbReference type="ARBA" id="ARBA00008061"/>
    </source>
</evidence>
<organism evidence="16 17">
    <name type="scientific">Cellulomonas composti</name>
    <dbReference type="NCBI Taxonomy" id="266130"/>
    <lineage>
        <taxon>Bacteria</taxon>
        <taxon>Bacillati</taxon>
        <taxon>Actinomycetota</taxon>
        <taxon>Actinomycetes</taxon>
        <taxon>Micrococcales</taxon>
        <taxon>Cellulomonadaceae</taxon>
        <taxon>Cellulomonas</taxon>
    </lineage>
</organism>
<dbReference type="SMART" id="SM01065">
    <property type="entry name" value="CBM_2"/>
    <property type="match status" value="1"/>
</dbReference>
<dbReference type="SMART" id="SM00632">
    <property type="entry name" value="Aamy_C"/>
    <property type="match status" value="1"/>
</dbReference>
<keyword evidence="14" id="KW-0732">Signal</keyword>
<dbReference type="EMBL" id="BJWG01000017">
    <property type="protein sequence ID" value="GEL96326.1"/>
    <property type="molecule type" value="Genomic_DNA"/>
</dbReference>
<dbReference type="PRINTS" id="PR00110">
    <property type="entry name" value="ALPHAAMYLASE"/>
</dbReference>
<gene>
    <name evidence="16" type="ORF">CCO02nite_29840</name>
</gene>
<dbReference type="InterPro" id="IPR006046">
    <property type="entry name" value="Alpha_amylase"/>
</dbReference>
<feature type="region of interest" description="Disordered" evidence="13">
    <location>
        <begin position="598"/>
        <end position="624"/>
    </location>
</feature>
<dbReference type="Pfam" id="PF02806">
    <property type="entry name" value="Alpha-amylase_C"/>
    <property type="match status" value="1"/>
</dbReference>
<feature type="chain" id="PRO_5022076040" description="Alpha-amylase" evidence="14">
    <location>
        <begin position="47"/>
        <end position="721"/>
    </location>
</feature>
<dbReference type="FunFam" id="2.60.40.10:FF:000552">
    <property type="entry name" value="Related to glucoamylase"/>
    <property type="match status" value="1"/>
</dbReference>
<evidence type="ECO:0000256" key="2">
    <source>
        <dbReference type="ARBA" id="ARBA00001913"/>
    </source>
</evidence>
<dbReference type="Pfam" id="PF00128">
    <property type="entry name" value="Alpha-amylase"/>
    <property type="match status" value="1"/>
</dbReference>
<dbReference type="Pfam" id="PF03423">
    <property type="entry name" value="CBM_25"/>
    <property type="match status" value="1"/>
</dbReference>
<keyword evidence="6" id="KW-0479">Metal-binding</keyword>
<comment type="similarity">
    <text evidence="3 11">Belongs to the glycosyl hydrolase 13 family.</text>
</comment>
<dbReference type="Gene3D" id="3.20.20.80">
    <property type="entry name" value="Glycosidases"/>
    <property type="match status" value="1"/>
</dbReference>
<protein>
    <recommendedName>
        <fullName evidence="5 12">Alpha-amylase</fullName>
        <ecNumber evidence="4 12">3.2.1.1</ecNumber>
    </recommendedName>
</protein>
<accession>A0A511JEH6</accession>
<dbReference type="Pfam" id="PF00686">
    <property type="entry name" value="CBM_20"/>
    <property type="match status" value="1"/>
</dbReference>
<dbReference type="PROSITE" id="PS51166">
    <property type="entry name" value="CBM20"/>
    <property type="match status" value="1"/>
</dbReference>
<dbReference type="CDD" id="cd11317">
    <property type="entry name" value="AmyAc_bac_euk_AmyA"/>
    <property type="match status" value="1"/>
</dbReference>
<evidence type="ECO:0000256" key="7">
    <source>
        <dbReference type="ARBA" id="ARBA00022801"/>
    </source>
</evidence>
<dbReference type="InterPro" id="IPR002044">
    <property type="entry name" value="CBM20"/>
</dbReference>
<dbReference type="EC" id="3.2.1.1" evidence="4 12"/>